<keyword evidence="7 8" id="KW-0472">Membrane</keyword>
<feature type="transmembrane region" description="Helical" evidence="8">
    <location>
        <begin position="373"/>
        <end position="394"/>
    </location>
</feature>
<dbReference type="PANTHER" id="PTHR23504:SF15">
    <property type="entry name" value="MAJOR FACILITATOR SUPERFAMILY (MFS) PROFILE DOMAIN-CONTAINING PROTEIN"/>
    <property type="match status" value="1"/>
</dbReference>
<accession>A0A4Q7Z613</accession>
<dbReference type="Proteomes" id="UP000292423">
    <property type="component" value="Unassembled WGS sequence"/>
</dbReference>
<name>A0A4Q7Z613_9GAMM</name>
<dbReference type="InterPro" id="IPR011701">
    <property type="entry name" value="MFS"/>
</dbReference>
<feature type="domain" description="Major facilitator superfamily (MFS) profile" evidence="9">
    <location>
        <begin position="7"/>
        <end position="401"/>
    </location>
</feature>
<evidence type="ECO:0000256" key="6">
    <source>
        <dbReference type="ARBA" id="ARBA00022989"/>
    </source>
</evidence>
<comment type="caution">
    <text evidence="10">The sequence shown here is derived from an EMBL/GenBank/DDBJ whole genome shotgun (WGS) entry which is preliminary data.</text>
</comment>
<evidence type="ECO:0000256" key="5">
    <source>
        <dbReference type="ARBA" id="ARBA00022692"/>
    </source>
</evidence>
<evidence type="ECO:0000256" key="3">
    <source>
        <dbReference type="ARBA" id="ARBA00007520"/>
    </source>
</evidence>
<dbReference type="CDD" id="cd17388">
    <property type="entry name" value="MFS_TetA"/>
    <property type="match status" value="1"/>
</dbReference>
<dbReference type="Gene3D" id="1.20.1250.20">
    <property type="entry name" value="MFS general substrate transporter like domains"/>
    <property type="match status" value="1"/>
</dbReference>
<evidence type="ECO:0000313" key="10">
    <source>
        <dbReference type="EMBL" id="RZU45163.1"/>
    </source>
</evidence>
<proteinExistence type="inferred from homology"/>
<sequence length="404" mass="42992">MSARQASLRFILFTVFLDVLGIGLMIPVLPTLVGSMAHSPDSQAAWFGALATTYGVMQFLFSPLLGALSDRYGRRPVLLLSMAGLGFSYVVSALTTSLTLLLMSRLVSGATGASFSVANAYVADITPADKRGKAFGAIGAAFGVGFVFGPVVGGMLGSVDLRLPFVVSACLSLANVLYGWLVLPESLPPERRSPLTFKRVNPLGALNHLAELKGVSALVAVFVLSSFAQFILQNTWVLYTEFRFHWKPWQNGLALFVVGMMSAVVQGVLMGKLLRRFGEHRLIMLGLGSSALAYLCYGLITRDLLLYPVILANFLSFAVTPSLQALISRAAAANEQGVVQGSLNGLNSIVIVLAPLVGTTILAKVGHLGSGDWRIGATFFLCSALQLIALAVAARHFRRGQPAN</sequence>
<feature type="transmembrane region" description="Helical" evidence="8">
    <location>
        <begin position="45"/>
        <end position="65"/>
    </location>
</feature>
<feature type="transmembrane region" description="Helical" evidence="8">
    <location>
        <begin position="252"/>
        <end position="270"/>
    </location>
</feature>
<keyword evidence="4" id="KW-0813">Transport</keyword>
<dbReference type="RefSeq" id="WP_130413239.1">
    <property type="nucleotide sequence ID" value="NZ_SHKX01000012.1"/>
</dbReference>
<evidence type="ECO:0000313" key="11">
    <source>
        <dbReference type="Proteomes" id="UP000292423"/>
    </source>
</evidence>
<dbReference type="InterPro" id="IPR036259">
    <property type="entry name" value="MFS_trans_sf"/>
</dbReference>
<dbReference type="GO" id="GO:0022857">
    <property type="term" value="F:transmembrane transporter activity"/>
    <property type="evidence" value="ECO:0007669"/>
    <property type="project" value="InterPro"/>
</dbReference>
<keyword evidence="5 8" id="KW-0812">Transmembrane</keyword>
<dbReference type="AlphaFoldDB" id="A0A4Q7Z613"/>
<dbReference type="InterPro" id="IPR020846">
    <property type="entry name" value="MFS_dom"/>
</dbReference>
<feature type="transmembrane region" description="Helical" evidence="8">
    <location>
        <begin position="306"/>
        <end position="327"/>
    </location>
</feature>
<dbReference type="Pfam" id="PF07690">
    <property type="entry name" value="MFS_1"/>
    <property type="match status" value="1"/>
</dbReference>
<gene>
    <name evidence="10" type="ORF">EV700_1976</name>
</gene>
<keyword evidence="6 8" id="KW-1133">Transmembrane helix</keyword>
<feature type="transmembrane region" description="Helical" evidence="8">
    <location>
        <begin position="163"/>
        <end position="183"/>
    </location>
</feature>
<evidence type="ECO:0000256" key="1">
    <source>
        <dbReference type="ARBA" id="ARBA00003279"/>
    </source>
</evidence>
<evidence type="ECO:0000256" key="2">
    <source>
        <dbReference type="ARBA" id="ARBA00004141"/>
    </source>
</evidence>
<evidence type="ECO:0000256" key="4">
    <source>
        <dbReference type="ARBA" id="ARBA00022448"/>
    </source>
</evidence>
<protein>
    <submittedName>
        <fullName evidence="10">DHA1 family tetracycline resistance protein-like MFS transporter</fullName>
    </submittedName>
</protein>
<keyword evidence="11" id="KW-1185">Reference proteome</keyword>
<comment type="subcellular location">
    <subcellularLocation>
        <location evidence="2">Membrane</location>
        <topology evidence="2">Multi-pass membrane protein</topology>
    </subcellularLocation>
</comment>
<dbReference type="PROSITE" id="PS00216">
    <property type="entry name" value="SUGAR_TRANSPORT_1"/>
    <property type="match status" value="1"/>
</dbReference>
<dbReference type="EMBL" id="SHKX01000012">
    <property type="protein sequence ID" value="RZU45163.1"/>
    <property type="molecule type" value="Genomic_DNA"/>
</dbReference>
<feature type="transmembrane region" description="Helical" evidence="8">
    <location>
        <begin position="134"/>
        <end position="157"/>
    </location>
</feature>
<feature type="transmembrane region" description="Helical" evidence="8">
    <location>
        <begin position="102"/>
        <end position="122"/>
    </location>
</feature>
<comment type="similarity">
    <text evidence="3">Belongs to the major facilitator superfamily. TCR/Tet family.</text>
</comment>
<feature type="transmembrane region" description="Helical" evidence="8">
    <location>
        <begin position="12"/>
        <end position="33"/>
    </location>
</feature>
<dbReference type="PROSITE" id="PS50850">
    <property type="entry name" value="MFS"/>
    <property type="match status" value="1"/>
</dbReference>
<comment type="function">
    <text evidence="1">Resistance to tetracycline by an active tetracycline efflux. This is an energy-dependent process that decreases the accumulation of the antibiotic in whole cells. This protein functions as a metal-tetracycline/H(+) antiporter.</text>
</comment>
<dbReference type="InterPro" id="IPR005829">
    <property type="entry name" value="Sugar_transporter_CS"/>
</dbReference>
<dbReference type="SUPFAM" id="SSF103473">
    <property type="entry name" value="MFS general substrate transporter"/>
    <property type="match status" value="1"/>
</dbReference>
<feature type="transmembrane region" description="Helical" evidence="8">
    <location>
        <begin position="282"/>
        <end position="300"/>
    </location>
</feature>
<dbReference type="OrthoDB" id="9764259at2"/>
<reference evidence="10 11" key="1">
    <citation type="submission" date="2019-02" db="EMBL/GenBank/DDBJ databases">
        <title>Genomic Encyclopedia of Type Strains, Phase IV (KMG-IV): sequencing the most valuable type-strain genomes for metagenomic binning, comparative biology and taxonomic classification.</title>
        <authorList>
            <person name="Goeker M."/>
        </authorList>
    </citation>
    <scope>NUCLEOTIDE SEQUENCE [LARGE SCALE GENOMIC DNA]</scope>
    <source>
        <strain evidence="10 11">DSM 105135</strain>
    </source>
</reference>
<evidence type="ECO:0000256" key="7">
    <source>
        <dbReference type="ARBA" id="ARBA00023136"/>
    </source>
</evidence>
<dbReference type="GO" id="GO:0016020">
    <property type="term" value="C:membrane"/>
    <property type="evidence" value="ECO:0007669"/>
    <property type="project" value="UniProtKB-SubCell"/>
</dbReference>
<evidence type="ECO:0000256" key="8">
    <source>
        <dbReference type="SAM" id="Phobius"/>
    </source>
</evidence>
<feature type="transmembrane region" description="Helical" evidence="8">
    <location>
        <begin position="215"/>
        <end position="232"/>
    </location>
</feature>
<organism evidence="10 11">
    <name type="scientific">Fluviicoccus keumensis</name>
    <dbReference type="NCBI Taxonomy" id="1435465"/>
    <lineage>
        <taxon>Bacteria</taxon>
        <taxon>Pseudomonadati</taxon>
        <taxon>Pseudomonadota</taxon>
        <taxon>Gammaproteobacteria</taxon>
        <taxon>Moraxellales</taxon>
        <taxon>Moraxellaceae</taxon>
        <taxon>Fluviicoccus</taxon>
    </lineage>
</organism>
<dbReference type="PRINTS" id="PR01035">
    <property type="entry name" value="TCRTETA"/>
</dbReference>
<feature type="transmembrane region" description="Helical" evidence="8">
    <location>
        <begin position="77"/>
        <end position="96"/>
    </location>
</feature>
<dbReference type="PANTHER" id="PTHR23504">
    <property type="entry name" value="MAJOR FACILITATOR SUPERFAMILY DOMAIN-CONTAINING PROTEIN 10"/>
    <property type="match status" value="1"/>
</dbReference>
<feature type="transmembrane region" description="Helical" evidence="8">
    <location>
        <begin position="348"/>
        <end position="367"/>
    </location>
</feature>
<dbReference type="InterPro" id="IPR001958">
    <property type="entry name" value="Tet-R_TetA/multi-R_MdtG-like"/>
</dbReference>
<evidence type="ECO:0000259" key="9">
    <source>
        <dbReference type="PROSITE" id="PS50850"/>
    </source>
</evidence>